<dbReference type="InterPro" id="IPR051677">
    <property type="entry name" value="AfsR-DnrI-RedD_regulator"/>
</dbReference>
<dbReference type="RefSeq" id="WP_194705124.1">
    <property type="nucleotide sequence ID" value="NZ_JADKPN010000001.1"/>
</dbReference>
<proteinExistence type="predicted"/>
<dbReference type="EMBL" id="JADKPN010000001">
    <property type="protein sequence ID" value="MBF4761947.1"/>
    <property type="molecule type" value="Genomic_DNA"/>
</dbReference>
<evidence type="ECO:0000313" key="2">
    <source>
        <dbReference type="EMBL" id="MBF4761947.1"/>
    </source>
</evidence>
<dbReference type="PANTHER" id="PTHR35807:SF3">
    <property type="entry name" value="BLL5740 PROTEIN"/>
    <property type="match status" value="1"/>
</dbReference>
<dbReference type="Gene3D" id="1.10.10.10">
    <property type="entry name" value="Winged helix-like DNA-binding domain superfamily/Winged helix DNA-binding domain"/>
    <property type="match status" value="1"/>
</dbReference>
<dbReference type="PANTHER" id="PTHR35807">
    <property type="entry name" value="TRANSCRIPTIONAL REGULATOR REDD-RELATED"/>
    <property type="match status" value="1"/>
</dbReference>
<name>A0A930VC79_9ACTN</name>
<dbReference type="AlphaFoldDB" id="A0A930VC79"/>
<feature type="domain" description="Bacterial transcriptional activator" evidence="1">
    <location>
        <begin position="100"/>
        <end position="235"/>
    </location>
</feature>
<dbReference type="InterPro" id="IPR005158">
    <property type="entry name" value="BTAD"/>
</dbReference>
<gene>
    <name evidence="2" type="ORF">ISU07_02300</name>
</gene>
<evidence type="ECO:0000313" key="3">
    <source>
        <dbReference type="Proteomes" id="UP000640489"/>
    </source>
</evidence>
<dbReference type="SUPFAM" id="SSF48452">
    <property type="entry name" value="TPR-like"/>
    <property type="match status" value="1"/>
</dbReference>
<dbReference type="InterPro" id="IPR011990">
    <property type="entry name" value="TPR-like_helical_dom_sf"/>
</dbReference>
<dbReference type="SMART" id="SM01043">
    <property type="entry name" value="BTAD"/>
    <property type="match status" value="1"/>
</dbReference>
<accession>A0A930VC79</accession>
<protein>
    <recommendedName>
        <fullName evidence="1">Bacterial transcriptional activator domain-containing protein</fullName>
    </recommendedName>
</protein>
<comment type="caution">
    <text evidence="2">The sequence shown here is derived from an EMBL/GenBank/DDBJ whole genome shotgun (WGS) entry which is preliminary data.</text>
</comment>
<reference evidence="2" key="1">
    <citation type="submission" date="2020-11" db="EMBL/GenBank/DDBJ databases">
        <title>Nocardioides sp. nov., isolated from Soil of Cynanchum wilfordii Hemsley rhizosphere.</title>
        <authorList>
            <person name="Lee J.-S."/>
            <person name="Suh M.K."/>
            <person name="Kim J.-S."/>
        </authorList>
    </citation>
    <scope>NUCLEOTIDE SEQUENCE</scope>
    <source>
        <strain evidence="2">KCTC 19275</strain>
    </source>
</reference>
<dbReference type="Pfam" id="PF03704">
    <property type="entry name" value="BTAD"/>
    <property type="match status" value="1"/>
</dbReference>
<dbReference type="Proteomes" id="UP000640489">
    <property type="component" value="Unassembled WGS sequence"/>
</dbReference>
<evidence type="ECO:0000259" key="1">
    <source>
        <dbReference type="SMART" id="SM01043"/>
    </source>
</evidence>
<sequence>MTPPIDASGTRVNLLGWPGVDGRCGAYRMRGRKSWALLAYLVLADRPPSRARLADLLFAEADDPLAALRWSLAEVRRGLRCVATIGGDPVVLVRDGDLVVDVDVVAQGPWTRAVRMPGLGSELLEGMSIPRAVVFESWLLAEQRRLAAASAVHLEEAAHAMRARGDHRAAIAYAVRRVALAPFDEAGHADLVQHYRAAGDHTAAGRHYESYVRMLRAELGVPPGAVITTAMGRTAGSAA</sequence>
<organism evidence="2 3">
    <name type="scientific">Nocardioides islandensis</name>
    <dbReference type="NCBI Taxonomy" id="433663"/>
    <lineage>
        <taxon>Bacteria</taxon>
        <taxon>Bacillati</taxon>
        <taxon>Actinomycetota</taxon>
        <taxon>Actinomycetes</taxon>
        <taxon>Propionibacteriales</taxon>
        <taxon>Nocardioidaceae</taxon>
        <taxon>Nocardioides</taxon>
    </lineage>
</organism>
<dbReference type="InterPro" id="IPR036388">
    <property type="entry name" value="WH-like_DNA-bd_sf"/>
</dbReference>
<keyword evidence="3" id="KW-1185">Reference proteome</keyword>
<dbReference type="Gene3D" id="1.25.40.10">
    <property type="entry name" value="Tetratricopeptide repeat domain"/>
    <property type="match status" value="1"/>
</dbReference>